<comment type="caution">
    <text evidence="1">The sequence shown here is derived from an EMBL/GenBank/DDBJ whole genome shotgun (WGS) entry which is preliminary data.</text>
</comment>
<reference evidence="1 2" key="1">
    <citation type="journal article" date="2021" name="Hortic Res">
        <title>High-quality reference genome and annotation aids understanding of berry development for evergreen blueberry (Vaccinium darrowii).</title>
        <authorList>
            <person name="Yu J."/>
            <person name="Hulse-Kemp A.M."/>
            <person name="Babiker E."/>
            <person name="Staton M."/>
        </authorList>
    </citation>
    <scope>NUCLEOTIDE SEQUENCE [LARGE SCALE GENOMIC DNA]</scope>
    <source>
        <strain evidence="2">cv. NJ 8807/NJ 8810</strain>
        <tissue evidence="1">Young leaf</tissue>
    </source>
</reference>
<organism evidence="1 2">
    <name type="scientific">Vaccinium darrowii</name>
    <dbReference type="NCBI Taxonomy" id="229202"/>
    <lineage>
        <taxon>Eukaryota</taxon>
        <taxon>Viridiplantae</taxon>
        <taxon>Streptophyta</taxon>
        <taxon>Embryophyta</taxon>
        <taxon>Tracheophyta</taxon>
        <taxon>Spermatophyta</taxon>
        <taxon>Magnoliopsida</taxon>
        <taxon>eudicotyledons</taxon>
        <taxon>Gunneridae</taxon>
        <taxon>Pentapetalae</taxon>
        <taxon>asterids</taxon>
        <taxon>Ericales</taxon>
        <taxon>Ericaceae</taxon>
        <taxon>Vaccinioideae</taxon>
        <taxon>Vaccinieae</taxon>
        <taxon>Vaccinium</taxon>
    </lineage>
</organism>
<proteinExistence type="predicted"/>
<sequence>MAKTSIFDSRSDEKQWITQIKKIVQEEVKVDIEVPISIFRIPATLASFKPEAYMPRLLGFGPYHHFEPDLYKMERYKLAAASRLQKQFKTLEFDQLVDKLMKFEYTVRACYHKYLDVEGDTLMWIMSIDGLFLLALLQIFTNKDDSEAAHLVDSAGRKLSHDSILSDVMLLENQIPFFVFSKIISIQI</sequence>
<dbReference type="EMBL" id="CM037154">
    <property type="protein sequence ID" value="KAH7859552.1"/>
    <property type="molecule type" value="Genomic_DNA"/>
</dbReference>
<name>A0ACB7Z213_9ERIC</name>
<evidence type="ECO:0000313" key="2">
    <source>
        <dbReference type="Proteomes" id="UP000828048"/>
    </source>
</evidence>
<accession>A0ACB7Z213</accession>
<protein>
    <submittedName>
        <fullName evidence="1">Uncharacterized protein</fullName>
    </submittedName>
</protein>
<dbReference type="Proteomes" id="UP000828048">
    <property type="component" value="Chromosome 4"/>
</dbReference>
<evidence type="ECO:0000313" key="1">
    <source>
        <dbReference type="EMBL" id="KAH7859552.1"/>
    </source>
</evidence>
<gene>
    <name evidence="1" type="ORF">Vadar_002505</name>
</gene>
<keyword evidence="2" id="KW-1185">Reference proteome</keyword>